<dbReference type="Proteomes" id="UP001149090">
    <property type="component" value="Unassembled WGS sequence"/>
</dbReference>
<dbReference type="GO" id="GO:0016020">
    <property type="term" value="C:membrane"/>
    <property type="evidence" value="ECO:0007669"/>
    <property type="project" value="UniProtKB-SubCell"/>
</dbReference>
<dbReference type="PROSITE" id="PS51419">
    <property type="entry name" value="RAB"/>
    <property type="match status" value="1"/>
</dbReference>
<sequence>MQKYNVSFVGYDLVGKTTLLLTYKEKKLPDGTNPFYDSNFTKKYEIENKEFEIEFWDTRIPDYDKLTPLIYIGRDVIAICFAVDNPYSFEKVKDFWIPDIEKHSPKSKRILIATKMDLRNNEKRKYELKEENKELITKEEGIELAMKIKAIKYFECSSLNQKGIETIFNEIPLVCIGKYGEQKQIEKKGCILN</sequence>
<keyword evidence="6" id="KW-1185">Reference proteome</keyword>
<dbReference type="GO" id="GO:0007264">
    <property type="term" value="P:small GTPase-mediated signal transduction"/>
    <property type="evidence" value="ECO:0007669"/>
    <property type="project" value="InterPro"/>
</dbReference>
<dbReference type="AlphaFoldDB" id="A0A9Q0RFB2"/>
<dbReference type="OrthoDB" id="8830751at2759"/>
<dbReference type="Gene3D" id="3.40.50.300">
    <property type="entry name" value="P-loop containing nucleotide triphosphate hydrolases"/>
    <property type="match status" value="1"/>
</dbReference>
<evidence type="ECO:0000256" key="3">
    <source>
        <dbReference type="ARBA" id="ARBA00023134"/>
    </source>
</evidence>
<proteinExistence type="predicted"/>
<organism evidence="5 6">
    <name type="scientific">Anaeramoeba ignava</name>
    <name type="common">Anaerobic marine amoeba</name>
    <dbReference type="NCBI Taxonomy" id="1746090"/>
    <lineage>
        <taxon>Eukaryota</taxon>
        <taxon>Metamonada</taxon>
        <taxon>Anaeramoebidae</taxon>
        <taxon>Anaeramoeba</taxon>
    </lineage>
</organism>
<dbReference type="PANTHER" id="PTHR24072">
    <property type="entry name" value="RHO FAMILY GTPASE"/>
    <property type="match status" value="1"/>
</dbReference>
<keyword evidence="3" id="KW-0342">GTP-binding</keyword>
<dbReference type="PRINTS" id="PR00449">
    <property type="entry name" value="RASTRNSFRMNG"/>
</dbReference>
<gene>
    <name evidence="5" type="ORF">M0811_06154</name>
</gene>
<evidence type="ECO:0000256" key="4">
    <source>
        <dbReference type="ARBA" id="ARBA00023136"/>
    </source>
</evidence>
<dbReference type="SMART" id="SM00173">
    <property type="entry name" value="RAS"/>
    <property type="match status" value="1"/>
</dbReference>
<dbReference type="FunFam" id="3.40.50.300:FF:002060">
    <property type="entry name" value="Rho family GTPase"/>
    <property type="match status" value="1"/>
</dbReference>
<accession>A0A9Q0RFB2</accession>
<comment type="caution">
    <text evidence="5">The sequence shown here is derived from an EMBL/GenBank/DDBJ whole genome shotgun (WGS) entry which is preliminary data.</text>
</comment>
<dbReference type="GO" id="GO:0003924">
    <property type="term" value="F:GTPase activity"/>
    <property type="evidence" value="ECO:0007669"/>
    <property type="project" value="InterPro"/>
</dbReference>
<dbReference type="PROSITE" id="PS51420">
    <property type="entry name" value="RHO"/>
    <property type="match status" value="1"/>
</dbReference>
<dbReference type="SMART" id="SM00175">
    <property type="entry name" value="RAB"/>
    <property type="match status" value="1"/>
</dbReference>
<dbReference type="InterPro" id="IPR027417">
    <property type="entry name" value="P-loop_NTPase"/>
</dbReference>
<name>A0A9Q0RFB2_ANAIG</name>
<comment type="subcellular location">
    <subcellularLocation>
        <location evidence="1">Membrane</location>
    </subcellularLocation>
</comment>
<dbReference type="SMART" id="SM00174">
    <property type="entry name" value="RHO"/>
    <property type="match status" value="1"/>
</dbReference>
<dbReference type="InterPro" id="IPR001806">
    <property type="entry name" value="Small_GTPase"/>
</dbReference>
<evidence type="ECO:0000256" key="2">
    <source>
        <dbReference type="ARBA" id="ARBA00022741"/>
    </source>
</evidence>
<dbReference type="InterPro" id="IPR003578">
    <property type="entry name" value="Small_GTPase_Rho"/>
</dbReference>
<dbReference type="InterPro" id="IPR005225">
    <property type="entry name" value="Small_GTP-bd"/>
</dbReference>
<reference evidence="5" key="1">
    <citation type="submission" date="2022-10" db="EMBL/GenBank/DDBJ databases">
        <title>Novel sulphate-reducing endosymbionts in the free-living metamonad Anaeramoeba.</title>
        <authorList>
            <person name="Jerlstrom-Hultqvist J."/>
            <person name="Cepicka I."/>
            <person name="Gallot-Lavallee L."/>
            <person name="Salas-Leiva D."/>
            <person name="Curtis B.A."/>
            <person name="Zahonova K."/>
            <person name="Pipaliya S."/>
            <person name="Dacks J."/>
            <person name="Roger A.J."/>
        </authorList>
    </citation>
    <scope>NUCLEOTIDE SEQUENCE</scope>
    <source>
        <strain evidence="5">BMAN</strain>
    </source>
</reference>
<dbReference type="SUPFAM" id="SSF52540">
    <property type="entry name" value="P-loop containing nucleoside triphosphate hydrolases"/>
    <property type="match status" value="1"/>
</dbReference>
<keyword evidence="2" id="KW-0547">Nucleotide-binding</keyword>
<evidence type="ECO:0000313" key="5">
    <source>
        <dbReference type="EMBL" id="KAJ5076574.1"/>
    </source>
</evidence>
<protein>
    <submittedName>
        <fullName evidence="5">Small gtpase rac1</fullName>
    </submittedName>
</protein>
<dbReference type="CDD" id="cd00157">
    <property type="entry name" value="Rho"/>
    <property type="match status" value="1"/>
</dbReference>
<evidence type="ECO:0000313" key="6">
    <source>
        <dbReference type="Proteomes" id="UP001149090"/>
    </source>
</evidence>
<dbReference type="GO" id="GO:0005525">
    <property type="term" value="F:GTP binding"/>
    <property type="evidence" value="ECO:0007669"/>
    <property type="project" value="UniProtKB-KW"/>
</dbReference>
<dbReference type="NCBIfam" id="TIGR00231">
    <property type="entry name" value="small_GTP"/>
    <property type="match status" value="1"/>
</dbReference>
<dbReference type="EMBL" id="JAPDFW010000060">
    <property type="protein sequence ID" value="KAJ5076574.1"/>
    <property type="molecule type" value="Genomic_DNA"/>
</dbReference>
<keyword evidence="4" id="KW-0472">Membrane</keyword>
<dbReference type="Pfam" id="PF00071">
    <property type="entry name" value="Ras"/>
    <property type="match status" value="1"/>
</dbReference>
<evidence type="ECO:0000256" key="1">
    <source>
        <dbReference type="ARBA" id="ARBA00004370"/>
    </source>
</evidence>